<keyword evidence="2" id="KW-1185">Reference proteome</keyword>
<gene>
    <name evidence="1" type="ORF">NBG84_39875</name>
</gene>
<organism evidence="1 2">
    <name type="scientific">Streptomyces albipurpureus</name>
    <dbReference type="NCBI Taxonomy" id="2897419"/>
    <lineage>
        <taxon>Bacteria</taxon>
        <taxon>Bacillati</taxon>
        <taxon>Actinomycetota</taxon>
        <taxon>Actinomycetes</taxon>
        <taxon>Kitasatosporales</taxon>
        <taxon>Streptomycetaceae</taxon>
        <taxon>Streptomyces</taxon>
    </lineage>
</organism>
<reference evidence="1" key="1">
    <citation type="submission" date="2022-06" db="EMBL/GenBank/DDBJ databases">
        <title>Genome public.</title>
        <authorList>
            <person name="Sun Q."/>
        </authorList>
    </citation>
    <scope>NUCLEOTIDE SEQUENCE</scope>
    <source>
        <strain evidence="1">CWNU-1</strain>
    </source>
</reference>
<sequence length="116" mass="13417">MQYTRFRFDGRRQWTSRGRRLASEGLEKGLEHVLGEARRLVPLDEGTLERSGKVVMTGPLNGAVVFDTVYAARQHEELSWKHLPGRSAKYLEIPMNRERQVVLDLMAVGLRRWLRG</sequence>
<dbReference type="RefSeq" id="WP_250924639.1">
    <property type="nucleotide sequence ID" value="NZ_JAMQAW010000118.1"/>
</dbReference>
<comment type="caution">
    <text evidence="1">The sequence shown here is derived from an EMBL/GenBank/DDBJ whole genome shotgun (WGS) entry which is preliminary data.</text>
</comment>
<protein>
    <submittedName>
        <fullName evidence="1">Uncharacterized protein</fullName>
    </submittedName>
</protein>
<evidence type="ECO:0000313" key="2">
    <source>
        <dbReference type="Proteomes" id="UP001431429"/>
    </source>
</evidence>
<dbReference type="Proteomes" id="UP001431429">
    <property type="component" value="Unassembled WGS sequence"/>
</dbReference>
<name>A0ABT0V389_9ACTN</name>
<proteinExistence type="predicted"/>
<dbReference type="EMBL" id="JAMQAW010000118">
    <property type="protein sequence ID" value="MCM2394360.1"/>
    <property type="molecule type" value="Genomic_DNA"/>
</dbReference>
<accession>A0ABT0V389</accession>
<evidence type="ECO:0000313" key="1">
    <source>
        <dbReference type="EMBL" id="MCM2394360.1"/>
    </source>
</evidence>